<keyword evidence="10" id="KW-1185">Reference proteome</keyword>
<evidence type="ECO:0000256" key="2">
    <source>
        <dbReference type="ARBA" id="ARBA00022771"/>
    </source>
</evidence>
<feature type="region of interest" description="Disordered" evidence="7">
    <location>
        <begin position="1"/>
        <end position="65"/>
    </location>
</feature>
<dbReference type="SUPFAM" id="SSF140996">
    <property type="entry name" value="Hermes dimerisation domain"/>
    <property type="match status" value="1"/>
</dbReference>
<dbReference type="EMBL" id="CAMAPE010000038">
    <property type="protein sequence ID" value="CAH9100269.1"/>
    <property type="molecule type" value="Genomic_DNA"/>
</dbReference>
<dbReference type="Pfam" id="PF02892">
    <property type="entry name" value="zf-BED"/>
    <property type="match status" value="1"/>
</dbReference>
<organism evidence="9 10">
    <name type="scientific">Cuscuta europaea</name>
    <name type="common">European dodder</name>
    <dbReference type="NCBI Taxonomy" id="41803"/>
    <lineage>
        <taxon>Eukaryota</taxon>
        <taxon>Viridiplantae</taxon>
        <taxon>Streptophyta</taxon>
        <taxon>Embryophyta</taxon>
        <taxon>Tracheophyta</taxon>
        <taxon>Spermatophyta</taxon>
        <taxon>Magnoliopsida</taxon>
        <taxon>eudicotyledons</taxon>
        <taxon>Gunneridae</taxon>
        <taxon>Pentapetalae</taxon>
        <taxon>asterids</taxon>
        <taxon>lamiids</taxon>
        <taxon>Solanales</taxon>
        <taxon>Convolvulaceae</taxon>
        <taxon>Cuscuteae</taxon>
        <taxon>Cuscuta</taxon>
        <taxon>Cuscuta subgen. Cuscuta</taxon>
    </lineage>
</organism>
<evidence type="ECO:0000256" key="7">
    <source>
        <dbReference type="SAM" id="MobiDB-lite"/>
    </source>
</evidence>
<dbReference type="SMART" id="SM00614">
    <property type="entry name" value="ZnF_BED"/>
    <property type="match status" value="1"/>
</dbReference>
<evidence type="ECO:0000256" key="5">
    <source>
        <dbReference type="ARBA" id="ARBA00023163"/>
    </source>
</evidence>
<keyword evidence="2 6" id="KW-0863">Zinc-finger</keyword>
<evidence type="ECO:0000256" key="1">
    <source>
        <dbReference type="ARBA" id="ARBA00022723"/>
    </source>
</evidence>
<feature type="domain" description="BED-type" evidence="8">
    <location>
        <begin position="68"/>
        <end position="120"/>
    </location>
</feature>
<keyword evidence="3" id="KW-0862">Zinc</keyword>
<dbReference type="InterPro" id="IPR003656">
    <property type="entry name" value="Znf_BED"/>
</dbReference>
<feature type="compositionally biased region" description="Low complexity" evidence="7">
    <location>
        <begin position="54"/>
        <end position="64"/>
    </location>
</feature>
<proteinExistence type="predicted"/>
<dbReference type="AlphaFoldDB" id="A0A9P0ZHC2"/>
<dbReference type="SUPFAM" id="SSF57667">
    <property type="entry name" value="beta-beta-alpha zinc fingers"/>
    <property type="match status" value="1"/>
</dbReference>
<comment type="caution">
    <text evidence="9">The sequence shown here is derived from an EMBL/GenBank/DDBJ whole genome shotgun (WGS) entry which is preliminary data.</text>
</comment>
<evidence type="ECO:0000256" key="3">
    <source>
        <dbReference type="ARBA" id="ARBA00022833"/>
    </source>
</evidence>
<dbReference type="SUPFAM" id="SSF53098">
    <property type="entry name" value="Ribonuclease H-like"/>
    <property type="match status" value="1"/>
</dbReference>
<evidence type="ECO:0000256" key="4">
    <source>
        <dbReference type="ARBA" id="ARBA00023015"/>
    </source>
</evidence>
<feature type="compositionally biased region" description="Basic and acidic residues" evidence="7">
    <location>
        <begin position="1"/>
        <end position="10"/>
    </location>
</feature>
<dbReference type="PANTHER" id="PTHR46481:SF8">
    <property type="entry name" value="ZINC FINGER BED DOMAIN-CONTAINING PROTEIN RICESLEEPER 1-LIKE"/>
    <property type="match status" value="1"/>
</dbReference>
<evidence type="ECO:0000259" key="8">
    <source>
        <dbReference type="PROSITE" id="PS50808"/>
    </source>
</evidence>
<reference evidence="9" key="1">
    <citation type="submission" date="2022-07" db="EMBL/GenBank/DDBJ databases">
        <authorList>
            <person name="Macas J."/>
            <person name="Novak P."/>
            <person name="Neumann P."/>
        </authorList>
    </citation>
    <scope>NUCLEOTIDE SEQUENCE</scope>
</reference>
<dbReference type="GO" id="GO:0003677">
    <property type="term" value="F:DNA binding"/>
    <property type="evidence" value="ECO:0007669"/>
    <property type="project" value="InterPro"/>
</dbReference>
<dbReference type="InterPro" id="IPR036236">
    <property type="entry name" value="Znf_C2H2_sf"/>
</dbReference>
<accession>A0A9P0ZHC2</accession>
<keyword evidence="5" id="KW-0804">Transcription</keyword>
<protein>
    <recommendedName>
        <fullName evidence="8">BED-type domain-containing protein</fullName>
    </recommendedName>
</protein>
<dbReference type="Proteomes" id="UP001152484">
    <property type="component" value="Unassembled WGS sequence"/>
</dbReference>
<evidence type="ECO:0000313" key="10">
    <source>
        <dbReference type="Proteomes" id="UP001152484"/>
    </source>
</evidence>
<name>A0A9P0ZHC2_CUSEU</name>
<gene>
    <name evidence="9" type="ORF">CEURO_LOCUS14863</name>
</gene>
<evidence type="ECO:0000256" key="6">
    <source>
        <dbReference type="PROSITE-ProRule" id="PRU00027"/>
    </source>
</evidence>
<evidence type="ECO:0000313" key="9">
    <source>
        <dbReference type="EMBL" id="CAH9100269.1"/>
    </source>
</evidence>
<dbReference type="InterPro" id="IPR012337">
    <property type="entry name" value="RNaseH-like_sf"/>
</dbReference>
<sequence length="397" mass="45294">MTDMNLKETGQEVLGEEEVNSIEVHSKNMSLDAVGTKSNSTKSKSYTDKEKAQSSTSAVSVSGPSKKRKKSIYWEHFEQVDNNGYHNCKYCKKRIRAVVKNGTSGMKNHLERCAEYPPTKDKKKRLVAFQSTTSLKDGTIRTDNNTELWHFCHESARRGLARMIIVDEFSFSIVEREGFRDFCKLLNPEFVVPSRRTVTRDCYALFIEERRKLKSSLSNLSCRVCLTTDTWTSGQNLSYMCLTVHFIDDEWKLHKRILNFCPIAGHSGELIGKAVEKCLIEWEIKKVMTITVDNASSNDLAVKYLRGRLNHWGGSVLDGQYLHMRCATHILNLIVKDGLKDLDASIAKIRAAVRYVRSSPARLQKFVCCVEEEKIDSKGLVCLDVDTRWNSTYFMLA</sequence>
<dbReference type="GO" id="GO:0008270">
    <property type="term" value="F:zinc ion binding"/>
    <property type="evidence" value="ECO:0007669"/>
    <property type="project" value="UniProtKB-KW"/>
</dbReference>
<keyword evidence="4" id="KW-0805">Transcription regulation</keyword>
<dbReference type="PANTHER" id="PTHR46481">
    <property type="entry name" value="ZINC FINGER BED DOMAIN-CONTAINING PROTEIN 4"/>
    <property type="match status" value="1"/>
</dbReference>
<dbReference type="OrthoDB" id="1734923at2759"/>
<dbReference type="PROSITE" id="PS50808">
    <property type="entry name" value="ZF_BED"/>
    <property type="match status" value="1"/>
</dbReference>
<dbReference type="InterPro" id="IPR052035">
    <property type="entry name" value="ZnF_BED_domain_contain"/>
</dbReference>
<keyword evidence="1" id="KW-0479">Metal-binding</keyword>